<comment type="caution">
    <text evidence="1">The sequence shown here is derived from an EMBL/GenBank/DDBJ whole genome shotgun (WGS) entry which is preliminary data.</text>
</comment>
<accession>A0A133VNF8</accession>
<dbReference type="AlphaFoldDB" id="A0A133VNF8"/>
<protein>
    <submittedName>
        <fullName evidence="1">Uncharacterized protein</fullName>
    </submittedName>
</protein>
<gene>
    <name evidence="1" type="ORF">AKJ58_01275</name>
</gene>
<dbReference type="EMBL" id="LHYK01000018">
    <property type="protein sequence ID" value="KXB07995.1"/>
    <property type="molecule type" value="Genomic_DNA"/>
</dbReference>
<evidence type="ECO:0000313" key="1">
    <source>
        <dbReference type="EMBL" id="KXB07995.1"/>
    </source>
</evidence>
<organism evidence="1 2">
    <name type="scientific">candidate division MSBL1 archaeon SCGC-AAA385D11</name>
    <dbReference type="NCBI Taxonomy" id="1698286"/>
    <lineage>
        <taxon>Archaea</taxon>
        <taxon>Methanobacteriati</taxon>
        <taxon>Methanobacteriota</taxon>
        <taxon>candidate division MSBL1</taxon>
    </lineage>
</organism>
<keyword evidence="2" id="KW-1185">Reference proteome</keyword>
<dbReference type="Proteomes" id="UP000070256">
    <property type="component" value="Unassembled WGS sequence"/>
</dbReference>
<proteinExistence type="predicted"/>
<reference evidence="1 2" key="1">
    <citation type="journal article" date="2016" name="Sci. Rep.">
        <title>Metabolic traits of an uncultured archaeal lineage -MSBL1- from brine pools of the Red Sea.</title>
        <authorList>
            <person name="Mwirichia R."/>
            <person name="Alam I."/>
            <person name="Rashid M."/>
            <person name="Vinu M."/>
            <person name="Ba-Alawi W."/>
            <person name="Anthony Kamau A."/>
            <person name="Kamanda Ngugi D."/>
            <person name="Goker M."/>
            <person name="Klenk H.P."/>
            <person name="Bajic V."/>
            <person name="Stingl U."/>
        </authorList>
    </citation>
    <scope>NUCLEOTIDE SEQUENCE [LARGE SCALE GENOMIC DNA]</scope>
    <source>
        <strain evidence="1">SCGC-AAA385D11</strain>
    </source>
</reference>
<sequence>MSKGGSTSGLGRRVARLTRKLLKRATGGGKVSPERAQRIRREVADRVASHLLEELAAEDPFYNVEYDETLAKVLRRGVRKFARKQALKSIAVEEEGGKARLEFRRADLPDGWEIYRTVSDAVDEIFD</sequence>
<name>A0A133VNF8_9EURY</name>
<evidence type="ECO:0000313" key="2">
    <source>
        <dbReference type="Proteomes" id="UP000070256"/>
    </source>
</evidence>